<reference evidence="10 12" key="1">
    <citation type="submission" date="2015-11" db="EMBL/GenBank/DDBJ databases">
        <title>Complete Genome Sequence of Kocuria flava strain HO-9041.</title>
        <authorList>
            <person name="Zhou M."/>
            <person name="Dai J."/>
        </authorList>
    </citation>
    <scope>NUCLEOTIDE SEQUENCE [LARGE SCALE GENOMIC DNA]</scope>
    <source>
        <strain evidence="10 12">HO-9041</strain>
    </source>
</reference>
<feature type="transmembrane region" description="Helical" evidence="8">
    <location>
        <begin position="225"/>
        <end position="245"/>
    </location>
</feature>
<dbReference type="PROSITE" id="PS50850">
    <property type="entry name" value="MFS"/>
    <property type="match status" value="1"/>
</dbReference>
<dbReference type="EMBL" id="BJZR01000095">
    <property type="protein sequence ID" value="GEO93221.1"/>
    <property type="molecule type" value="Genomic_DNA"/>
</dbReference>
<dbReference type="KEGG" id="kfv:AS188_02265"/>
<organism evidence="10 12">
    <name type="scientific">Kocuria flava</name>
    <dbReference type="NCBI Taxonomy" id="446860"/>
    <lineage>
        <taxon>Bacteria</taxon>
        <taxon>Bacillati</taxon>
        <taxon>Actinomycetota</taxon>
        <taxon>Actinomycetes</taxon>
        <taxon>Micrococcales</taxon>
        <taxon>Micrococcaceae</taxon>
        <taxon>Kocuria</taxon>
    </lineage>
</organism>
<gene>
    <name evidence="10" type="ORF">AS188_02265</name>
    <name evidence="11" type="ORF">KFL01_25270</name>
</gene>
<feature type="transmembrane region" description="Helical" evidence="8">
    <location>
        <begin position="277"/>
        <end position="299"/>
    </location>
</feature>
<evidence type="ECO:0000313" key="10">
    <source>
        <dbReference type="EMBL" id="ALU38766.1"/>
    </source>
</evidence>
<dbReference type="PANTHER" id="PTHR42718:SF46">
    <property type="entry name" value="BLR6921 PROTEIN"/>
    <property type="match status" value="1"/>
</dbReference>
<keyword evidence="2" id="KW-0813">Transport</keyword>
<dbReference type="InterPro" id="IPR011701">
    <property type="entry name" value="MFS"/>
</dbReference>
<dbReference type="SUPFAM" id="SSF103473">
    <property type="entry name" value="MFS general substrate transporter"/>
    <property type="match status" value="1"/>
</dbReference>
<dbReference type="PANTHER" id="PTHR42718">
    <property type="entry name" value="MAJOR FACILITATOR SUPERFAMILY MULTIDRUG TRANSPORTER MFSC"/>
    <property type="match status" value="1"/>
</dbReference>
<evidence type="ECO:0000256" key="1">
    <source>
        <dbReference type="ARBA" id="ARBA00004651"/>
    </source>
</evidence>
<dbReference type="STRING" id="446860.AS188_02265"/>
<proteinExistence type="predicted"/>
<feature type="transmembrane region" description="Helical" evidence="8">
    <location>
        <begin position="305"/>
        <end position="329"/>
    </location>
</feature>
<keyword evidence="4 8" id="KW-0812">Transmembrane</keyword>
<evidence type="ECO:0000313" key="13">
    <source>
        <dbReference type="Proteomes" id="UP000321155"/>
    </source>
</evidence>
<dbReference type="AlphaFoldDB" id="A0A0U3GFD9"/>
<evidence type="ECO:0000256" key="2">
    <source>
        <dbReference type="ARBA" id="ARBA00022448"/>
    </source>
</evidence>
<feature type="transmembrane region" description="Helical" evidence="8">
    <location>
        <begin position="12"/>
        <end position="38"/>
    </location>
</feature>
<feature type="transmembrane region" description="Helical" evidence="8">
    <location>
        <begin position="50"/>
        <end position="71"/>
    </location>
</feature>
<evidence type="ECO:0000256" key="3">
    <source>
        <dbReference type="ARBA" id="ARBA00022475"/>
    </source>
</evidence>
<feature type="transmembrane region" description="Helical" evidence="8">
    <location>
        <begin position="167"/>
        <end position="187"/>
    </location>
</feature>
<evidence type="ECO:0000256" key="4">
    <source>
        <dbReference type="ARBA" id="ARBA00022692"/>
    </source>
</evidence>
<evidence type="ECO:0000256" key="6">
    <source>
        <dbReference type="ARBA" id="ARBA00023136"/>
    </source>
</evidence>
<comment type="subcellular location">
    <subcellularLocation>
        <location evidence="1">Cell membrane</location>
        <topology evidence="1">Multi-pass membrane protein</topology>
    </subcellularLocation>
</comment>
<feature type="transmembrane region" description="Helical" evidence="8">
    <location>
        <begin position="341"/>
        <end position="362"/>
    </location>
</feature>
<feature type="transmembrane region" description="Helical" evidence="8">
    <location>
        <begin position="438"/>
        <end position="454"/>
    </location>
</feature>
<dbReference type="Gene3D" id="1.20.1250.20">
    <property type="entry name" value="MFS general substrate transporter like domains"/>
    <property type="match status" value="2"/>
</dbReference>
<dbReference type="OrthoDB" id="9812221at2"/>
<sequence>MSPRTRRPGPGRIAYPALLATTALGTMSSAVVNAPLWVIRTDLGLTAEQAVLAVAAFTVAMATTVPVSGWLGDRLGAKPFLLAALAVMVLAELAAAAAGGLGMLVAARAVQGAACSAIPPCVQTALVTAWPDRTARTMGTWASAIGLGQAVGPPFGGFITDALGWRWVFLVHAGLVLVLMAALAAAMPGVPRGRPPLHVAALSWLVVGCAATASAVVLAGQNGPWAGVGLLVVPAAAGWVLFVHLSRRRSRRAAADPAAPRPLLEPALLRGPGYRTAAAGAGLAMGAMAVAIVATPLFLAAELALAPAQIGLVVLTLALAMTATGPLATRLGRRHGSGVQLGRGVALVVLAAPVLTTATVAARLGVDAWVVVAVVITGLVVAGAGIACAQSAAATELLLSPAGRSGTAVGLHNMIRFLAMALGYSAVSLAHALDAPGLIFPALGLAGLAVLVALRTPRRPAPAAAPGPTGPDPAVPDRTDGAVAADPDPDDDAALGDPARIHHPRPTDAPTDAPVPPALPRTAGASRREDRP</sequence>
<dbReference type="Proteomes" id="UP000057181">
    <property type="component" value="Chromosome"/>
</dbReference>
<feature type="transmembrane region" description="Helical" evidence="8">
    <location>
        <begin position="80"/>
        <end position="101"/>
    </location>
</feature>
<feature type="transmembrane region" description="Helical" evidence="8">
    <location>
        <begin position="414"/>
        <end position="432"/>
    </location>
</feature>
<feature type="domain" description="Major facilitator superfamily (MFS) profile" evidence="9">
    <location>
        <begin position="14"/>
        <end position="459"/>
    </location>
</feature>
<dbReference type="Pfam" id="PF07690">
    <property type="entry name" value="MFS_1"/>
    <property type="match status" value="2"/>
</dbReference>
<protein>
    <submittedName>
        <fullName evidence="11">Multidrug resistance protein</fullName>
    </submittedName>
</protein>
<accession>A0A0U3GFD9</accession>
<dbReference type="Proteomes" id="UP000321155">
    <property type="component" value="Unassembled WGS sequence"/>
</dbReference>
<feature type="compositionally biased region" description="Pro residues" evidence="7">
    <location>
        <begin position="459"/>
        <end position="474"/>
    </location>
</feature>
<feature type="region of interest" description="Disordered" evidence="7">
    <location>
        <begin position="459"/>
        <end position="532"/>
    </location>
</feature>
<dbReference type="GO" id="GO:0022857">
    <property type="term" value="F:transmembrane transporter activity"/>
    <property type="evidence" value="ECO:0007669"/>
    <property type="project" value="InterPro"/>
</dbReference>
<keyword evidence="5 8" id="KW-1133">Transmembrane helix</keyword>
<evidence type="ECO:0000313" key="12">
    <source>
        <dbReference type="Proteomes" id="UP000057181"/>
    </source>
</evidence>
<dbReference type="InterPro" id="IPR020846">
    <property type="entry name" value="MFS_dom"/>
</dbReference>
<evidence type="ECO:0000313" key="11">
    <source>
        <dbReference type="EMBL" id="GEO93221.1"/>
    </source>
</evidence>
<dbReference type="EMBL" id="CP013254">
    <property type="protein sequence ID" value="ALU38766.1"/>
    <property type="molecule type" value="Genomic_DNA"/>
</dbReference>
<keyword evidence="3" id="KW-1003">Cell membrane</keyword>
<dbReference type="InterPro" id="IPR036259">
    <property type="entry name" value="MFS_trans_sf"/>
</dbReference>
<evidence type="ECO:0000256" key="8">
    <source>
        <dbReference type="SAM" id="Phobius"/>
    </source>
</evidence>
<keyword evidence="6 8" id="KW-0472">Membrane</keyword>
<dbReference type="GO" id="GO:0005886">
    <property type="term" value="C:plasma membrane"/>
    <property type="evidence" value="ECO:0007669"/>
    <property type="project" value="UniProtKB-SubCell"/>
</dbReference>
<evidence type="ECO:0000256" key="7">
    <source>
        <dbReference type="SAM" id="MobiDB-lite"/>
    </source>
</evidence>
<keyword evidence="13" id="KW-1185">Reference proteome</keyword>
<feature type="transmembrane region" description="Helical" evidence="8">
    <location>
        <begin position="199"/>
        <end position="219"/>
    </location>
</feature>
<name>A0A0U3GFD9_9MICC</name>
<evidence type="ECO:0000256" key="5">
    <source>
        <dbReference type="ARBA" id="ARBA00022989"/>
    </source>
</evidence>
<reference evidence="11 13" key="2">
    <citation type="submission" date="2019-07" db="EMBL/GenBank/DDBJ databases">
        <title>Whole genome shotgun sequence of Kocuria flava NBRC 107626.</title>
        <authorList>
            <person name="Hosoyama A."/>
            <person name="Uohara A."/>
            <person name="Ohji S."/>
            <person name="Ichikawa N."/>
        </authorList>
    </citation>
    <scope>NUCLEOTIDE SEQUENCE [LARGE SCALE GENOMIC DNA]</scope>
    <source>
        <strain evidence="11 13">NBRC 107626</strain>
    </source>
</reference>
<dbReference type="RefSeq" id="WP_058857478.1">
    <property type="nucleotide sequence ID" value="NZ_BJZR01000095.1"/>
</dbReference>
<feature type="transmembrane region" description="Helical" evidence="8">
    <location>
        <begin position="368"/>
        <end position="393"/>
    </location>
</feature>
<evidence type="ECO:0000259" key="9">
    <source>
        <dbReference type="PROSITE" id="PS50850"/>
    </source>
</evidence>